<evidence type="ECO:0000313" key="2">
    <source>
        <dbReference type="Proteomes" id="UP001060085"/>
    </source>
</evidence>
<organism evidence="1 2">
    <name type="scientific">Catharanthus roseus</name>
    <name type="common">Madagascar periwinkle</name>
    <name type="synonym">Vinca rosea</name>
    <dbReference type="NCBI Taxonomy" id="4058"/>
    <lineage>
        <taxon>Eukaryota</taxon>
        <taxon>Viridiplantae</taxon>
        <taxon>Streptophyta</taxon>
        <taxon>Embryophyta</taxon>
        <taxon>Tracheophyta</taxon>
        <taxon>Spermatophyta</taxon>
        <taxon>Magnoliopsida</taxon>
        <taxon>eudicotyledons</taxon>
        <taxon>Gunneridae</taxon>
        <taxon>Pentapetalae</taxon>
        <taxon>asterids</taxon>
        <taxon>lamiids</taxon>
        <taxon>Gentianales</taxon>
        <taxon>Apocynaceae</taxon>
        <taxon>Rauvolfioideae</taxon>
        <taxon>Vinceae</taxon>
        <taxon>Catharanthinae</taxon>
        <taxon>Catharanthus</taxon>
    </lineage>
</organism>
<protein>
    <submittedName>
        <fullName evidence="1">Uncharacterized protein</fullName>
    </submittedName>
</protein>
<dbReference type="Proteomes" id="UP001060085">
    <property type="component" value="Linkage Group LG06"/>
</dbReference>
<evidence type="ECO:0000313" key="1">
    <source>
        <dbReference type="EMBL" id="KAI5655908.1"/>
    </source>
</evidence>
<proteinExistence type="predicted"/>
<name>A0ACC0A7C6_CATRO</name>
<keyword evidence="2" id="KW-1185">Reference proteome</keyword>
<dbReference type="EMBL" id="CM044706">
    <property type="protein sequence ID" value="KAI5655908.1"/>
    <property type="molecule type" value="Genomic_DNA"/>
</dbReference>
<sequence length="80" mass="9050">MAMKKVVAVFLMCMFVMTAMHANKAEARAIDQYKNCFDTCFNECFQDGKGNGYTFCEMKCDDDCGVKEIKAKLDELKAIP</sequence>
<reference evidence="2" key="1">
    <citation type="journal article" date="2023" name="Nat. Plants">
        <title>Single-cell RNA sequencing provides a high-resolution roadmap for understanding the multicellular compartmentation of specialized metabolism.</title>
        <authorList>
            <person name="Sun S."/>
            <person name="Shen X."/>
            <person name="Li Y."/>
            <person name="Li Y."/>
            <person name="Wang S."/>
            <person name="Li R."/>
            <person name="Zhang H."/>
            <person name="Shen G."/>
            <person name="Guo B."/>
            <person name="Wei J."/>
            <person name="Xu J."/>
            <person name="St-Pierre B."/>
            <person name="Chen S."/>
            <person name="Sun C."/>
        </authorList>
    </citation>
    <scope>NUCLEOTIDE SEQUENCE [LARGE SCALE GENOMIC DNA]</scope>
</reference>
<accession>A0ACC0A7C6</accession>
<comment type="caution">
    <text evidence="1">The sequence shown here is derived from an EMBL/GenBank/DDBJ whole genome shotgun (WGS) entry which is preliminary data.</text>
</comment>
<gene>
    <name evidence="1" type="ORF">M9H77_24701</name>
</gene>